<dbReference type="OrthoDB" id="9793083at2"/>
<evidence type="ECO:0000259" key="3">
    <source>
        <dbReference type="SMART" id="SM01043"/>
    </source>
</evidence>
<dbReference type="Pfam" id="PF03704">
    <property type="entry name" value="BTAD"/>
    <property type="match status" value="1"/>
</dbReference>
<dbReference type="Pfam" id="PF00486">
    <property type="entry name" value="Trans_reg_C"/>
    <property type="match status" value="1"/>
</dbReference>
<dbReference type="SUPFAM" id="SSF46894">
    <property type="entry name" value="C-terminal effector domain of the bipartite response regulators"/>
    <property type="match status" value="1"/>
</dbReference>
<dbReference type="InterPro" id="IPR036388">
    <property type="entry name" value="WH-like_DNA-bd_sf"/>
</dbReference>
<reference evidence="4 5" key="1">
    <citation type="submission" date="2017-06" db="EMBL/GenBank/DDBJ databases">
        <authorList>
            <person name="Kim H.J."/>
            <person name="Triplett B.A."/>
        </authorList>
    </citation>
    <scope>NUCLEOTIDE SEQUENCE [LARGE SCALE GENOMIC DNA]</scope>
    <source>
        <strain evidence="4 5">DSM 29052</strain>
    </source>
</reference>
<dbReference type="GO" id="GO:0000160">
    <property type="term" value="P:phosphorelay signal transduction system"/>
    <property type="evidence" value="ECO:0007669"/>
    <property type="project" value="InterPro"/>
</dbReference>
<evidence type="ECO:0000313" key="4">
    <source>
        <dbReference type="EMBL" id="SNR77878.1"/>
    </source>
</evidence>
<dbReference type="InterPro" id="IPR051677">
    <property type="entry name" value="AfsR-DnrI-RedD_regulator"/>
</dbReference>
<dbReference type="SUPFAM" id="SSF48452">
    <property type="entry name" value="TPR-like"/>
    <property type="match status" value="1"/>
</dbReference>
<accession>A0A238Z4I7</accession>
<dbReference type="InterPro" id="IPR005158">
    <property type="entry name" value="BTAD"/>
</dbReference>
<proteinExistence type="inferred from homology"/>
<keyword evidence="5" id="KW-1185">Reference proteome</keyword>
<dbReference type="Proteomes" id="UP000198417">
    <property type="component" value="Unassembled WGS sequence"/>
</dbReference>
<evidence type="ECO:0000256" key="2">
    <source>
        <dbReference type="ARBA" id="ARBA00023125"/>
    </source>
</evidence>
<dbReference type="SMART" id="SM01043">
    <property type="entry name" value="BTAD"/>
    <property type="match status" value="1"/>
</dbReference>
<dbReference type="InterPro" id="IPR016032">
    <property type="entry name" value="Sig_transdc_resp-reg_C-effctor"/>
</dbReference>
<dbReference type="RefSeq" id="WP_089273267.1">
    <property type="nucleotide sequence ID" value="NZ_FZNN01000023.1"/>
</dbReference>
<dbReference type="InterPro" id="IPR001867">
    <property type="entry name" value="OmpR/PhoB-type_DNA-bd"/>
</dbReference>
<feature type="domain" description="Bacterial transcriptional activator" evidence="3">
    <location>
        <begin position="102"/>
        <end position="241"/>
    </location>
</feature>
<evidence type="ECO:0000313" key="5">
    <source>
        <dbReference type="Proteomes" id="UP000198417"/>
    </source>
</evidence>
<name>A0A238Z4I7_9RHOB</name>
<dbReference type="GO" id="GO:0006355">
    <property type="term" value="P:regulation of DNA-templated transcription"/>
    <property type="evidence" value="ECO:0007669"/>
    <property type="project" value="InterPro"/>
</dbReference>
<evidence type="ECO:0000256" key="1">
    <source>
        <dbReference type="ARBA" id="ARBA00005820"/>
    </source>
</evidence>
<dbReference type="Gene3D" id="1.25.40.10">
    <property type="entry name" value="Tetratricopeptide repeat domain"/>
    <property type="match status" value="1"/>
</dbReference>
<dbReference type="AlphaFoldDB" id="A0A238Z4I7"/>
<dbReference type="InterPro" id="IPR011990">
    <property type="entry name" value="TPR-like_helical_dom_sf"/>
</dbReference>
<dbReference type="PANTHER" id="PTHR35807">
    <property type="entry name" value="TRANSCRIPTIONAL REGULATOR REDD-RELATED"/>
    <property type="match status" value="1"/>
</dbReference>
<organism evidence="4 5">
    <name type="scientific">Puniceibacterium sediminis</name>
    <dbReference type="NCBI Taxonomy" id="1608407"/>
    <lineage>
        <taxon>Bacteria</taxon>
        <taxon>Pseudomonadati</taxon>
        <taxon>Pseudomonadota</taxon>
        <taxon>Alphaproteobacteria</taxon>
        <taxon>Rhodobacterales</taxon>
        <taxon>Paracoccaceae</taxon>
        <taxon>Puniceibacterium</taxon>
    </lineage>
</organism>
<keyword evidence="2" id="KW-0238">DNA-binding</keyword>
<dbReference type="EMBL" id="FZNN01000023">
    <property type="protein sequence ID" value="SNR77878.1"/>
    <property type="molecule type" value="Genomic_DNA"/>
</dbReference>
<gene>
    <name evidence="4" type="ORF">SAMN06265370_12325</name>
</gene>
<sequence>MPGAKFLGTFQIGVGKYSRCPGIGVAGRECVAYLFQNANRLLDRDDIIDKFWERDDRSDGKSALNSTTSRLRRALAAPSLPNIEMLSDKWSLGIFMDTPDASDTAILAGTYRQLKEGQGDVREHYRKLVAIYNGGFIPGHVNRWTIFERERLLGLFVRSCLLIVDQLIQEGEYSHAAEGCRIILVHDPLRESVHRRMLLLHALRGEGQKIRQHFERFENFVWAECHAKPTRRTRSLYDALCADPSEHALDGFFQAEVSAR</sequence>
<dbReference type="Gene3D" id="1.10.10.10">
    <property type="entry name" value="Winged helix-like DNA-binding domain superfamily/Winged helix DNA-binding domain"/>
    <property type="match status" value="1"/>
</dbReference>
<comment type="similarity">
    <text evidence="1">Belongs to the AfsR/DnrI/RedD regulatory family.</text>
</comment>
<dbReference type="GO" id="GO:0003677">
    <property type="term" value="F:DNA binding"/>
    <property type="evidence" value="ECO:0007669"/>
    <property type="project" value="UniProtKB-KW"/>
</dbReference>
<protein>
    <submittedName>
        <fullName evidence="4">Transcriptional activator domain-containing protein</fullName>
    </submittedName>
</protein>